<protein>
    <submittedName>
        <fullName evidence="1">Uncharacterized protein</fullName>
    </submittedName>
</protein>
<reference evidence="1 2" key="1">
    <citation type="submission" date="2024-04" db="EMBL/GenBank/DDBJ databases">
        <title>Kosakonia calanthae sp. nov., a halophilic bacterium isolated from leaves of Calanthe tiplacata.</title>
        <authorList>
            <person name="Wu P."/>
        </authorList>
    </citation>
    <scope>NUCLEOTIDE SEQUENCE [LARGE SCALE GENOMIC DNA]</scope>
    <source>
        <strain evidence="1 2">BYX6</strain>
    </source>
</reference>
<evidence type="ECO:0000313" key="1">
    <source>
        <dbReference type="EMBL" id="WZW00147.1"/>
    </source>
</evidence>
<accession>A0ABZ3BG22</accession>
<dbReference type="EMBL" id="CP151800">
    <property type="protein sequence ID" value="WZW00147.1"/>
    <property type="molecule type" value="Genomic_DNA"/>
</dbReference>
<organism evidence="1 2">
    <name type="scientific">Kosakonia calanthes</name>
    <dbReference type="NCBI Taxonomy" id="3139408"/>
    <lineage>
        <taxon>Bacteria</taxon>
        <taxon>Pseudomonadati</taxon>
        <taxon>Pseudomonadota</taxon>
        <taxon>Gammaproteobacteria</taxon>
        <taxon>Enterobacterales</taxon>
        <taxon>Enterobacteriaceae</taxon>
        <taxon>Kosakonia</taxon>
    </lineage>
</organism>
<evidence type="ECO:0000313" key="2">
    <source>
        <dbReference type="Proteomes" id="UP001466893"/>
    </source>
</evidence>
<sequence>MYDSTSNVFDVINSNGNTIANCTVKLNNSVGTVNNTAIVSGNSSLTINGVSVLPKVVSVGGADVTDTSGATVAGFTATGYLKSGAINSTSALGTYKGKSPVYAADGATVLGWTPYYNS</sequence>
<name>A0ABZ3BG22_9ENTR</name>
<proteinExistence type="predicted"/>
<dbReference type="Proteomes" id="UP001466893">
    <property type="component" value="Chromosome"/>
</dbReference>
<gene>
    <name evidence="1" type="ORF">AAEY27_09825</name>
</gene>
<keyword evidence="2" id="KW-1185">Reference proteome</keyword>
<dbReference type="RefSeq" id="WP_342325003.1">
    <property type="nucleotide sequence ID" value="NZ_CP151800.1"/>
</dbReference>